<dbReference type="GO" id="GO:0006357">
    <property type="term" value="P:regulation of transcription by RNA polymerase II"/>
    <property type="evidence" value="ECO:0007669"/>
    <property type="project" value="InterPro"/>
</dbReference>
<dbReference type="EMBL" id="FR824416">
    <property type="protein sequence ID" value="CCA26404.1"/>
    <property type="molecule type" value="Genomic_DNA"/>
</dbReference>
<accession>F0WY53</accession>
<name>F0WY53_9STRA</name>
<protein>
    <submittedName>
        <fullName evidence="2">Uncharacterized protein AlNc14C372G11113</fullName>
    </submittedName>
</protein>
<evidence type="ECO:0000256" key="1">
    <source>
        <dbReference type="SAM" id="MobiDB-lite"/>
    </source>
</evidence>
<evidence type="ECO:0000313" key="2">
    <source>
        <dbReference type="EMBL" id="CCA26404.1"/>
    </source>
</evidence>
<proteinExistence type="predicted"/>
<reference evidence="2" key="2">
    <citation type="submission" date="2011-02" db="EMBL/GenBank/DDBJ databases">
        <authorList>
            <person name="MacLean D."/>
        </authorList>
    </citation>
    <scope>NUCLEOTIDE SEQUENCE</scope>
</reference>
<dbReference type="InterPro" id="IPR024943">
    <property type="entry name" value="Enhancer_polycomb"/>
</dbReference>
<sequence length="541" mass="63368">MRRQSLRPRQIDIHARMHAIRSEKDLIQDEESIYVHSYEELLTSKSEDQSQSKAKRKNIPTPLVLLVKSYEEDVKDDYVIPTSYIRVQNLPLIHEEVSRVELDLEIEDMKWIRKHPKYGVNGDPRYQLSLKQFGQMLDVLEKASAMINPNVITQMEAEEVFAKQLGIVRTPLSKVGLDVYNYWLQKRQMLKRPILRKYWPQTPLNDTNPHLVFRPREKERYKLRKHRKNDMEGYRKLIQLRNDFQKIWKLMDLVHRREKYIRTSINFLCEIRSQSIFEMITQSGQVRKPVVIVDEDRYKRRKGRKRLRREGGDDTDEGADSIDQNEHNFSASSSRSTKDMLRYHTGSGLAEDSLHIRSFLDYDTSNNFTMRDDHTRNFRQPYVVSYPLPTSLTLASILNHPQQYRLRGRLGRGSRFIIDRIPLESDEVYYRSEVMAATMTKSSESTVDFTSIHQESTTPIAVEASASSNQYPAVMINESSFRPPAVNRTMADLRSQLEEIYCMSDSEDEMIESVCNGLHDSSTSMKITDNSQRMVKLAIEL</sequence>
<dbReference type="PANTHER" id="PTHR14898">
    <property type="entry name" value="ENHANCER OF POLYCOMB"/>
    <property type="match status" value="1"/>
</dbReference>
<dbReference type="GO" id="GO:0035267">
    <property type="term" value="C:NuA4 histone acetyltransferase complex"/>
    <property type="evidence" value="ECO:0007669"/>
    <property type="project" value="InterPro"/>
</dbReference>
<feature type="region of interest" description="Disordered" evidence="1">
    <location>
        <begin position="301"/>
        <end position="337"/>
    </location>
</feature>
<dbReference type="AlphaFoldDB" id="F0WY53"/>
<organism evidence="2">
    <name type="scientific">Albugo laibachii Nc14</name>
    <dbReference type="NCBI Taxonomy" id="890382"/>
    <lineage>
        <taxon>Eukaryota</taxon>
        <taxon>Sar</taxon>
        <taxon>Stramenopiles</taxon>
        <taxon>Oomycota</taxon>
        <taxon>Peronosporomycetes</taxon>
        <taxon>Albuginales</taxon>
        <taxon>Albuginaceae</taxon>
        <taxon>Albugo</taxon>
    </lineage>
</organism>
<dbReference type="HOGENOM" id="CLU_035288_1_0_1"/>
<gene>
    <name evidence="2" type="primary">AlNc14C372G11113</name>
    <name evidence="2" type="ORF">ALNC14_125480</name>
</gene>
<reference evidence="2" key="1">
    <citation type="journal article" date="2011" name="PLoS Biol.">
        <title>Gene gain and loss during evolution of obligate parasitism in the white rust pathogen of Arabidopsis thaliana.</title>
        <authorList>
            <person name="Kemen E."/>
            <person name="Gardiner A."/>
            <person name="Schultz-Larsen T."/>
            <person name="Kemen A.C."/>
            <person name="Balmuth A.L."/>
            <person name="Robert-Seilaniantz A."/>
            <person name="Bailey K."/>
            <person name="Holub E."/>
            <person name="Studholme D.J."/>
            <person name="Maclean D."/>
            <person name="Jones J.D."/>
        </authorList>
    </citation>
    <scope>NUCLEOTIDE SEQUENCE</scope>
</reference>